<evidence type="ECO:0000256" key="1">
    <source>
        <dbReference type="ARBA" id="ARBA00010923"/>
    </source>
</evidence>
<dbReference type="InterPro" id="IPR052021">
    <property type="entry name" value="Type-I_RS_S_subunit"/>
</dbReference>
<evidence type="ECO:0000256" key="2">
    <source>
        <dbReference type="ARBA" id="ARBA00022747"/>
    </source>
</evidence>
<dbReference type="Gene3D" id="3.90.220.20">
    <property type="entry name" value="DNA methylase specificity domains"/>
    <property type="match status" value="1"/>
</dbReference>
<dbReference type="PANTHER" id="PTHR30408">
    <property type="entry name" value="TYPE-1 RESTRICTION ENZYME ECOKI SPECIFICITY PROTEIN"/>
    <property type="match status" value="1"/>
</dbReference>
<dbReference type="PANTHER" id="PTHR30408:SF12">
    <property type="entry name" value="TYPE I RESTRICTION ENZYME MJAVIII SPECIFICITY SUBUNIT"/>
    <property type="match status" value="1"/>
</dbReference>
<dbReference type="InterPro" id="IPR044946">
    <property type="entry name" value="Restrct_endonuc_typeI_TRD_sf"/>
</dbReference>
<dbReference type="Gene3D" id="1.10.287.1120">
    <property type="entry name" value="Bipartite methylase S protein"/>
    <property type="match status" value="1"/>
</dbReference>
<reference evidence="5" key="1">
    <citation type="journal article" date="2012" name="PLoS ONE">
        <title>Gene sets for utilization of primary and secondary nutrition supplies in the distal gut of endangered iberian lynx.</title>
        <authorList>
            <person name="Alcaide M."/>
            <person name="Messina E."/>
            <person name="Richter M."/>
            <person name="Bargiela R."/>
            <person name="Peplies J."/>
            <person name="Huws S.A."/>
            <person name="Newbold C.J."/>
            <person name="Golyshin P.N."/>
            <person name="Simon M.A."/>
            <person name="Lopez G."/>
            <person name="Yakimov M.M."/>
            <person name="Ferrer M."/>
        </authorList>
    </citation>
    <scope>NUCLEOTIDE SEQUENCE</scope>
</reference>
<dbReference type="SUPFAM" id="SSF116734">
    <property type="entry name" value="DNA methylase specificity domain"/>
    <property type="match status" value="1"/>
</dbReference>
<sequence>MFPQQGETTPKVRFKGFEGEWKTPSIGDVFELRNGYTPSKIVKEFWEGGTIPWFRMEDIRMNGGFLKDALQHITPWAVKGAGLFEKNSIILATTATIGVHAMLIADSLANQRFTNFKVRKSLSDEYIDEFIYYSFFKIDEWSKNNTNSGGLLSVNMPLLVKQSFLTPCKEEQRAIATFFRSLDRKIALETARLEKLKQIKLACLDKMFV</sequence>
<dbReference type="GO" id="GO:0003677">
    <property type="term" value="F:DNA binding"/>
    <property type="evidence" value="ECO:0007669"/>
    <property type="project" value="UniProtKB-KW"/>
</dbReference>
<keyword evidence="3" id="KW-0238">DNA-binding</keyword>
<keyword evidence="2" id="KW-0680">Restriction system</keyword>
<proteinExistence type="inferred from homology"/>
<evidence type="ECO:0000256" key="3">
    <source>
        <dbReference type="ARBA" id="ARBA00023125"/>
    </source>
</evidence>
<gene>
    <name evidence="5" type="ORF">EVA_16898</name>
</gene>
<organism evidence="5">
    <name type="scientific">gut metagenome</name>
    <dbReference type="NCBI Taxonomy" id="749906"/>
    <lineage>
        <taxon>unclassified sequences</taxon>
        <taxon>metagenomes</taxon>
        <taxon>organismal metagenomes</taxon>
    </lineage>
</organism>
<comment type="caution">
    <text evidence="5">The sequence shown here is derived from an EMBL/GenBank/DDBJ whole genome shotgun (WGS) entry which is preliminary data.</text>
</comment>
<dbReference type="InterPro" id="IPR000055">
    <property type="entry name" value="Restrct_endonuc_typeI_TRD"/>
</dbReference>
<dbReference type="AlphaFoldDB" id="J9C597"/>
<comment type="similarity">
    <text evidence="1">Belongs to the type-I restriction system S methylase family.</text>
</comment>
<dbReference type="EMBL" id="AMCI01006061">
    <property type="protein sequence ID" value="EJW94995.1"/>
    <property type="molecule type" value="Genomic_DNA"/>
</dbReference>
<dbReference type="Pfam" id="PF01420">
    <property type="entry name" value="Methylase_S"/>
    <property type="match status" value="1"/>
</dbReference>
<feature type="domain" description="Type I restriction modification DNA specificity" evidence="4">
    <location>
        <begin position="20"/>
        <end position="198"/>
    </location>
</feature>
<accession>J9C597</accession>
<dbReference type="GO" id="GO:0009307">
    <property type="term" value="P:DNA restriction-modification system"/>
    <property type="evidence" value="ECO:0007669"/>
    <property type="project" value="UniProtKB-KW"/>
</dbReference>
<evidence type="ECO:0000259" key="4">
    <source>
        <dbReference type="Pfam" id="PF01420"/>
    </source>
</evidence>
<name>J9C597_9ZZZZ</name>
<protein>
    <submittedName>
        <fullName evidence="5">Type I restriction modification DNA specificity domain protein</fullName>
    </submittedName>
</protein>
<evidence type="ECO:0000313" key="5">
    <source>
        <dbReference type="EMBL" id="EJW94995.1"/>
    </source>
</evidence>